<dbReference type="Proteomes" id="UP000298030">
    <property type="component" value="Unassembled WGS sequence"/>
</dbReference>
<feature type="region of interest" description="Disordered" evidence="2">
    <location>
        <begin position="90"/>
        <end position="109"/>
    </location>
</feature>
<gene>
    <name evidence="3" type="ORF">FA13DRAFT_1756302</name>
</gene>
<dbReference type="GO" id="GO:0043161">
    <property type="term" value="P:proteasome-mediated ubiquitin-dependent protein catabolic process"/>
    <property type="evidence" value="ECO:0007669"/>
    <property type="project" value="TreeGrafter"/>
</dbReference>
<feature type="compositionally biased region" description="Low complexity" evidence="2">
    <location>
        <begin position="162"/>
        <end position="178"/>
    </location>
</feature>
<feature type="compositionally biased region" description="Basic residues" evidence="2">
    <location>
        <begin position="416"/>
        <end position="426"/>
    </location>
</feature>
<dbReference type="GO" id="GO:0045721">
    <property type="term" value="P:negative regulation of gluconeogenesis"/>
    <property type="evidence" value="ECO:0007669"/>
    <property type="project" value="TreeGrafter"/>
</dbReference>
<evidence type="ECO:0008006" key="5">
    <source>
        <dbReference type="Google" id="ProtNLM"/>
    </source>
</evidence>
<dbReference type="GO" id="GO:0007039">
    <property type="term" value="P:protein catabolic process in the vacuole"/>
    <property type="evidence" value="ECO:0007669"/>
    <property type="project" value="TreeGrafter"/>
</dbReference>
<evidence type="ECO:0000256" key="2">
    <source>
        <dbReference type="SAM" id="MobiDB-lite"/>
    </source>
</evidence>
<reference evidence="3 4" key="1">
    <citation type="journal article" date="2019" name="Nat. Ecol. Evol.">
        <title>Megaphylogeny resolves global patterns of mushroom evolution.</title>
        <authorList>
            <person name="Varga T."/>
            <person name="Krizsan K."/>
            <person name="Foldi C."/>
            <person name="Dima B."/>
            <person name="Sanchez-Garcia M."/>
            <person name="Sanchez-Ramirez S."/>
            <person name="Szollosi G.J."/>
            <person name="Szarkandi J.G."/>
            <person name="Papp V."/>
            <person name="Albert L."/>
            <person name="Andreopoulos W."/>
            <person name="Angelini C."/>
            <person name="Antonin V."/>
            <person name="Barry K.W."/>
            <person name="Bougher N.L."/>
            <person name="Buchanan P."/>
            <person name="Buyck B."/>
            <person name="Bense V."/>
            <person name="Catcheside P."/>
            <person name="Chovatia M."/>
            <person name="Cooper J."/>
            <person name="Damon W."/>
            <person name="Desjardin D."/>
            <person name="Finy P."/>
            <person name="Geml J."/>
            <person name="Haridas S."/>
            <person name="Hughes K."/>
            <person name="Justo A."/>
            <person name="Karasinski D."/>
            <person name="Kautmanova I."/>
            <person name="Kiss B."/>
            <person name="Kocsube S."/>
            <person name="Kotiranta H."/>
            <person name="LaButti K.M."/>
            <person name="Lechner B.E."/>
            <person name="Liimatainen K."/>
            <person name="Lipzen A."/>
            <person name="Lukacs Z."/>
            <person name="Mihaltcheva S."/>
            <person name="Morgado L.N."/>
            <person name="Niskanen T."/>
            <person name="Noordeloos M.E."/>
            <person name="Ohm R.A."/>
            <person name="Ortiz-Santana B."/>
            <person name="Ovrebo C."/>
            <person name="Racz N."/>
            <person name="Riley R."/>
            <person name="Savchenko A."/>
            <person name="Shiryaev A."/>
            <person name="Soop K."/>
            <person name="Spirin V."/>
            <person name="Szebenyi C."/>
            <person name="Tomsovsky M."/>
            <person name="Tulloss R.E."/>
            <person name="Uehling J."/>
            <person name="Grigoriev I.V."/>
            <person name="Vagvolgyi C."/>
            <person name="Papp T."/>
            <person name="Martin F.M."/>
            <person name="Miettinen O."/>
            <person name="Hibbett D.S."/>
            <person name="Nagy L.G."/>
        </authorList>
    </citation>
    <scope>NUCLEOTIDE SEQUENCE [LARGE SCALE GENOMIC DNA]</scope>
    <source>
        <strain evidence="3 4">FP101781</strain>
    </source>
</reference>
<feature type="region of interest" description="Disordered" evidence="2">
    <location>
        <begin position="157"/>
        <end position="181"/>
    </location>
</feature>
<feature type="region of interest" description="Disordered" evidence="2">
    <location>
        <begin position="50"/>
        <end position="69"/>
    </location>
</feature>
<evidence type="ECO:0000313" key="3">
    <source>
        <dbReference type="EMBL" id="TEB26641.1"/>
    </source>
</evidence>
<dbReference type="GO" id="GO:0005773">
    <property type="term" value="C:vacuole"/>
    <property type="evidence" value="ECO:0007669"/>
    <property type="project" value="GOC"/>
</dbReference>
<organism evidence="3 4">
    <name type="scientific">Coprinellus micaceus</name>
    <name type="common">Glistening ink-cap mushroom</name>
    <name type="synonym">Coprinus micaceus</name>
    <dbReference type="NCBI Taxonomy" id="71717"/>
    <lineage>
        <taxon>Eukaryota</taxon>
        <taxon>Fungi</taxon>
        <taxon>Dikarya</taxon>
        <taxon>Basidiomycota</taxon>
        <taxon>Agaricomycotina</taxon>
        <taxon>Agaricomycetes</taxon>
        <taxon>Agaricomycetidae</taxon>
        <taxon>Agaricales</taxon>
        <taxon>Agaricineae</taxon>
        <taxon>Psathyrellaceae</taxon>
        <taxon>Coprinellus</taxon>
    </lineage>
</organism>
<dbReference type="GO" id="GO:0034657">
    <property type="term" value="C:GID complex"/>
    <property type="evidence" value="ECO:0007669"/>
    <property type="project" value="TreeGrafter"/>
</dbReference>
<proteinExistence type="inferred from homology"/>
<evidence type="ECO:0000313" key="4">
    <source>
        <dbReference type="Proteomes" id="UP000298030"/>
    </source>
</evidence>
<dbReference type="STRING" id="71717.A0A4Y7SY51"/>
<dbReference type="PANTHER" id="PTHR14534:SF3">
    <property type="entry name" value="GID COMPLEX SUBUNIT 4 HOMOLOG"/>
    <property type="match status" value="1"/>
</dbReference>
<dbReference type="EMBL" id="QPFP01000047">
    <property type="protein sequence ID" value="TEB26641.1"/>
    <property type="molecule type" value="Genomic_DNA"/>
</dbReference>
<comment type="caution">
    <text evidence="3">The sequence shown here is derived from an EMBL/GenBank/DDBJ whole genome shotgun (WGS) entry which is preliminary data.</text>
</comment>
<sequence length="471" mass="51912">MPSEHLVAVGHDLPPEPAPQQTKPARIYILPDATDVLVCQSCRDHIRLTTPRLPPQQQQHQTPNPGVQLVTGNALDQQQALPQRLSRHDSYYINRPPPAHEAASRRPPVQQTLAPEIDTTHINASAASSSSGSNQVSPAVTNNSAGEVALSYHPHVSTLAGPSSQQQQQPQASASTSTLRTSGAHSLGATVVGKGANAGLGVVTAVPALSTPPSTSISVLSPPVVRRPQQHQYHHPQPQYLDPLADITRFRVRSQGHHCLYPGATFEGTQKSGRNSYDVTVTIIDVDFSSSSLCGYLRIKGLTDDWPELTTYFDAEIIGSRYGFLTQNWGATEHEDMVHWARFPAFKHAKGEAKKPLMTIDDRDRGAVFMRWKEKFLVPDHRVQDISGASFAGFYYVCVDFNSQYSHTLGEEDSRRRRASSTRRRSPSTAAPRAPPKATMSGFYYHRNSEPYQQLSLAHVQEETSSTFEFR</sequence>
<name>A0A4Y7SY51_COPMI</name>
<feature type="region of interest" description="Disordered" evidence="2">
    <location>
        <begin position="409"/>
        <end position="443"/>
    </location>
</feature>
<dbReference type="InterPro" id="IPR018618">
    <property type="entry name" value="GID4/10-like"/>
</dbReference>
<feature type="compositionally biased region" description="Low complexity" evidence="2">
    <location>
        <begin position="50"/>
        <end position="65"/>
    </location>
</feature>
<feature type="region of interest" description="Disordered" evidence="2">
    <location>
        <begin position="1"/>
        <end position="21"/>
    </location>
</feature>
<dbReference type="Pfam" id="PF09783">
    <property type="entry name" value="Vac_ImportDeg"/>
    <property type="match status" value="1"/>
</dbReference>
<dbReference type="PANTHER" id="PTHR14534">
    <property type="entry name" value="VACUOLAR IMPORT AND DEGRADATION PROTEIN 24"/>
    <property type="match status" value="1"/>
</dbReference>
<dbReference type="GO" id="GO:0006623">
    <property type="term" value="P:protein targeting to vacuole"/>
    <property type="evidence" value="ECO:0007669"/>
    <property type="project" value="TreeGrafter"/>
</dbReference>
<evidence type="ECO:0000256" key="1">
    <source>
        <dbReference type="ARBA" id="ARBA00061469"/>
    </source>
</evidence>
<dbReference type="OrthoDB" id="62at2759"/>
<protein>
    <recommendedName>
        <fullName evidence="5">Vacuolar import and degradation protein</fullName>
    </recommendedName>
</protein>
<comment type="similarity">
    <text evidence="1">Belongs to the GID4/VID24 family.</text>
</comment>
<keyword evidence="4" id="KW-1185">Reference proteome</keyword>
<accession>A0A4Y7SY51</accession>
<dbReference type="AlphaFoldDB" id="A0A4Y7SY51"/>